<evidence type="ECO:0000259" key="4">
    <source>
        <dbReference type="Pfam" id="PF05726"/>
    </source>
</evidence>
<dbReference type="PANTHER" id="PTHR13903">
    <property type="entry name" value="PIRIN-RELATED"/>
    <property type="match status" value="1"/>
</dbReference>
<dbReference type="EMBL" id="SRRZ01000088">
    <property type="protein sequence ID" value="NQE36523.1"/>
    <property type="molecule type" value="Genomic_DNA"/>
</dbReference>
<dbReference type="InterPro" id="IPR011051">
    <property type="entry name" value="RmlC_Cupin_sf"/>
</dbReference>
<gene>
    <name evidence="5" type="primary">yhhW_2</name>
    <name evidence="5" type="ORF">E5S67_04288</name>
</gene>
<dbReference type="EC" id="1.13.11.24" evidence="5"/>
<feature type="domain" description="Pirin N-terminal" evidence="3">
    <location>
        <begin position="19"/>
        <end position="124"/>
    </location>
</feature>
<evidence type="ECO:0000256" key="1">
    <source>
        <dbReference type="ARBA" id="ARBA00008416"/>
    </source>
</evidence>
<evidence type="ECO:0000313" key="6">
    <source>
        <dbReference type="Proteomes" id="UP000702425"/>
    </source>
</evidence>
<feature type="domain" description="Pirin C-terminal" evidence="4">
    <location>
        <begin position="177"/>
        <end position="274"/>
    </location>
</feature>
<dbReference type="InterPro" id="IPR008778">
    <property type="entry name" value="Pirin_C_dom"/>
</dbReference>
<dbReference type="GO" id="GO:0008127">
    <property type="term" value="F:quercetin 2,3-dioxygenase activity"/>
    <property type="evidence" value="ECO:0007669"/>
    <property type="project" value="UniProtKB-EC"/>
</dbReference>
<organism evidence="5 6">
    <name type="scientific">Microcoleus asticus IPMA8</name>
    <dbReference type="NCBI Taxonomy" id="2563858"/>
    <lineage>
        <taxon>Bacteria</taxon>
        <taxon>Bacillati</taxon>
        <taxon>Cyanobacteriota</taxon>
        <taxon>Cyanophyceae</taxon>
        <taxon>Oscillatoriophycideae</taxon>
        <taxon>Oscillatoriales</taxon>
        <taxon>Microcoleaceae</taxon>
        <taxon>Microcoleus</taxon>
        <taxon>Microcoleus asticus</taxon>
    </lineage>
</organism>
<sequence length="298" mass="33099">MTDSIQHLIEPHIQDLGGFQARRLLPSNVLALVGPFIFFDHLGPAVFPPGRGVDVRPHPHINLATLTYLFEGVLIHRDSVGSVQEIRPGAVNWMTAGRGIVHSERTPQDERSKEAILHGIQTWIALPDEHEETDPWFRHHPATDLPTWEDTGVSFTLIAGDAYGRTSPVQIFSPMIYLDVQLTPGREFTLPGNYSEQAVYSVTEGLAIDGVPLEQHRLAVLTSGTSANISASGTARCIVIGGEPVGERHKWWNFVSSRHSRIEQAKLDWREGRFAQVPQETEFIPLPEDPPAQAEQPL</sequence>
<dbReference type="InterPro" id="IPR014710">
    <property type="entry name" value="RmlC-like_jellyroll"/>
</dbReference>
<comment type="similarity">
    <text evidence="1 2">Belongs to the pirin family.</text>
</comment>
<accession>A0ABX2D3W6</accession>
<dbReference type="CDD" id="cd02909">
    <property type="entry name" value="cupin_pirin_N"/>
    <property type="match status" value="1"/>
</dbReference>
<evidence type="ECO:0000259" key="3">
    <source>
        <dbReference type="Pfam" id="PF02678"/>
    </source>
</evidence>
<evidence type="ECO:0000256" key="2">
    <source>
        <dbReference type="RuleBase" id="RU003457"/>
    </source>
</evidence>
<protein>
    <submittedName>
        <fullName evidence="5">Quercetin 2,3-dioxygenase</fullName>
        <ecNumber evidence="5">1.13.11.24</ecNumber>
    </submittedName>
</protein>
<evidence type="ECO:0000313" key="5">
    <source>
        <dbReference type="EMBL" id="NQE36523.1"/>
    </source>
</evidence>
<name>A0ABX2D3W6_9CYAN</name>
<dbReference type="Pfam" id="PF02678">
    <property type="entry name" value="Pirin"/>
    <property type="match status" value="1"/>
</dbReference>
<dbReference type="Pfam" id="PF05726">
    <property type="entry name" value="Pirin_C"/>
    <property type="match status" value="1"/>
</dbReference>
<dbReference type="InterPro" id="IPR012093">
    <property type="entry name" value="Pirin"/>
</dbReference>
<dbReference type="PANTHER" id="PTHR13903:SF8">
    <property type="entry name" value="PIRIN"/>
    <property type="match status" value="1"/>
</dbReference>
<proteinExistence type="inferred from homology"/>
<dbReference type="PIRSF" id="PIRSF006232">
    <property type="entry name" value="Pirin"/>
    <property type="match status" value="1"/>
</dbReference>
<dbReference type="RefSeq" id="WP_172190417.1">
    <property type="nucleotide sequence ID" value="NZ_CAWPPK010000305.1"/>
</dbReference>
<dbReference type="Proteomes" id="UP000702425">
    <property type="component" value="Unassembled WGS sequence"/>
</dbReference>
<keyword evidence="6" id="KW-1185">Reference proteome</keyword>
<dbReference type="Gene3D" id="2.60.120.10">
    <property type="entry name" value="Jelly Rolls"/>
    <property type="match status" value="2"/>
</dbReference>
<keyword evidence="5" id="KW-0560">Oxidoreductase</keyword>
<comment type="caution">
    <text evidence="5">The sequence shown here is derived from an EMBL/GenBank/DDBJ whole genome shotgun (WGS) entry which is preliminary data.</text>
</comment>
<dbReference type="SUPFAM" id="SSF51182">
    <property type="entry name" value="RmlC-like cupins"/>
    <property type="match status" value="1"/>
</dbReference>
<dbReference type="InterPro" id="IPR003829">
    <property type="entry name" value="Pirin_N_dom"/>
</dbReference>
<reference evidence="5 6" key="1">
    <citation type="journal article" date="2020" name="Sci. Rep.">
        <title>A novel cyanobacterial geosmin producer, revising GeoA distribution and dispersion patterns in Bacteria.</title>
        <authorList>
            <person name="Churro C."/>
            <person name="Semedo-Aguiar A.P."/>
            <person name="Silva A.D."/>
            <person name="Pereira-Leal J.B."/>
            <person name="Leite R.B."/>
        </authorList>
    </citation>
    <scope>NUCLEOTIDE SEQUENCE [LARGE SCALE GENOMIC DNA]</scope>
    <source>
        <strain evidence="5 6">IPMA8</strain>
    </source>
</reference>